<dbReference type="Proteomes" id="UP000191686">
    <property type="component" value="Unassembled WGS sequence"/>
</dbReference>
<dbReference type="GO" id="GO:0008168">
    <property type="term" value="F:methyltransferase activity"/>
    <property type="evidence" value="ECO:0007669"/>
    <property type="project" value="UniProtKB-KW"/>
</dbReference>
<sequence>MLSIFQGRKPQVPPLFALGTLKLSEKVHWLASKSLIDPLPYVQRHVRGDWGEVGEPERQANNTALEQGTAMTSRFPITPRLYLLVITSGDQRTTVVQLPEEGAVN</sequence>
<gene>
    <name evidence="1" type="ORF">UE95_022085</name>
</gene>
<keyword evidence="1" id="KW-0808">Transferase</keyword>
<dbReference type="AlphaFoldDB" id="A0ABD4UIW4"/>
<proteinExistence type="predicted"/>
<protein>
    <submittedName>
        <fullName evidence="1">Methyltransferase</fullName>
    </submittedName>
</protein>
<reference evidence="1 2" key="1">
    <citation type="journal article" date="2017" name="Front. Microbiol.">
        <title>Genomics reveals a unique clone of Burkholderia cenocepacia harbouring an actively excising novel genomic island.</title>
        <authorList>
            <person name="Patil P."/>
            <person name="Mali S."/>
            <person name="Midha S."/>
            <person name="Gautam V."/>
            <person name="Dash L."/>
            <person name="Kumar S."/>
            <person name="Shastri J."/>
            <person name="Singhal L."/>
            <person name="Patil P.B."/>
        </authorList>
    </citation>
    <scope>NUCLEOTIDE SEQUENCE [LARGE SCALE GENOMIC DNA]</scope>
    <source>
        <strain evidence="1 2">BC-19</strain>
    </source>
</reference>
<evidence type="ECO:0000313" key="2">
    <source>
        <dbReference type="Proteomes" id="UP000191686"/>
    </source>
</evidence>
<keyword evidence="1" id="KW-0489">Methyltransferase</keyword>
<comment type="caution">
    <text evidence="1">The sequence shown here is derived from an EMBL/GenBank/DDBJ whole genome shotgun (WGS) entry which is preliminary data.</text>
</comment>
<reference evidence="1 2" key="2">
    <citation type="journal article" date="2017" name="Front. Microbiol.">
        <title>Genomics Reveals a Unique Clone of Burkholderia cenocepacia Harboring an Actively Excising Novel Genomic Island.</title>
        <authorList>
            <person name="Patil P.P."/>
            <person name="Mali S."/>
            <person name="Midha S."/>
            <person name="Gautam V."/>
            <person name="Dash L."/>
            <person name="Kumar S."/>
            <person name="Shastri J."/>
            <person name="Singhal L."/>
            <person name="Patil P.B."/>
        </authorList>
    </citation>
    <scope>NUCLEOTIDE SEQUENCE [LARGE SCALE GENOMIC DNA]</scope>
    <source>
        <strain evidence="1 2">BC-19</strain>
    </source>
</reference>
<accession>A0ABD4UIW4</accession>
<name>A0ABD4UIW4_9BURK</name>
<dbReference type="RefSeq" id="WP_080323946.1">
    <property type="nucleotide sequence ID" value="NZ_JAIMII010000015.1"/>
</dbReference>
<organism evidence="1 2">
    <name type="scientific">Burkholderia cenocepacia</name>
    <dbReference type="NCBI Taxonomy" id="95486"/>
    <lineage>
        <taxon>Bacteria</taxon>
        <taxon>Pseudomonadati</taxon>
        <taxon>Pseudomonadota</taxon>
        <taxon>Betaproteobacteria</taxon>
        <taxon>Burkholderiales</taxon>
        <taxon>Burkholderiaceae</taxon>
        <taxon>Burkholderia</taxon>
        <taxon>Burkholderia cepacia complex</taxon>
    </lineage>
</organism>
<dbReference type="GO" id="GO:0032259">
    <property type="term" value="P:methylation"/>
    <property type="evidence" value="ECO:0007669"/>
    <property type="project" value="UniProtKB-KW"/>
</dbReference>
<evidence type="ECO:0000313" key="1">
    <source>
        <dbReference type="EMBL" id="MCW3713986.1"/>
    </source>
</evidence>
<dbReference type="EMBL" id="JYMX02000018">
    <property type="protein sequence ID" value="MCW3713986.1"/>
    <property type="molecule type" value="Genomic_DNA"/>
</dbReference>